<proteinExistence type="predicted"/>
<evidence type="ECO:0000313" key="3">
    <source>
        <dbReference type="EMBL" id="URE14400.1"/>
    </source>
</evidence>
<dbReference type="InterPro" id="IPR010410">
    <property type="entry name" value="DUF1005"/>
</dbReference>
<accession>A0A9E7GGW8</accession>
<feature type="chain" id="PRO_5039067173" description="Formin-like protein 18" evidence="2">
    <location>
        <begin position="22"/>
        <end position="550"/>
    </location>
</feature>
<evidence type="ECO:0000313" key="4">
    <source>
        <dbReference type="Proteomes" id="UP001055439"/>
    </source>
</evidence>
<gene>
    <name evidence="3" type="ORF">MUK42_11061</name>
</gene>
<name>A0A9E7GGW8_9LILI</name>
<dbReference type="EMBL" id="CP097509">
    <property type="protein sequence ID" value="URE14400.1"/>
    <property type="molecule type" value="Genomic_DNA"/>
</dbReference>
<evidence type="ECO:0000256" key="2">
    <source>
        <dbReference type="SAM" id="SignalP"/>
    </source>
</evidence>
<keyword evidence="4" id="KW-1185">Reference proteome</keyword>
<dbReference type="PANTHER" id="PTHR31317">
    <property type="entry name" value="OS08G0163500 PROTEIN"/>
    <property type="match status" value="1"/>
</dbReference>
<dbReference type="AlphaFoldDB" id="A0A9E7GGW8"/>
<feature type="compositionally biased region" description="Polar residues" evidence="1">
    <location>
        <begin position="225"/>
        <end position="241"/>
    </location>
</feature>
<reference evidence="3" key="1">
    <citation type="submission" date="2022-05" db="EMBL/GenBank/DDBJ databases">
        <title>The Musa troglodytarum L. genome provides insights into the mechanism of non-climacteric behaviour and enrichment of carotenoids.</title>
        <authorList>
            <person name="Wang J."/>
        </authorList>
    </citation>
    <scope>NUCLEOTIDE SEQUENCE</scope>
    <source>
        <tissue evidence="3">Leaf</tissue>
    </source>
</reference>
<dbReference type="Pfam" id="PF06219">
    <property type="entry name" value="DUF1005"/>
    <property type="match status" value="1"/>
</dbReference>
<evidence type="ECO:0008006" key="5">
    <source>
        <dbReference type="Google" id="ProtNLM"/>
    </source>
</evidence>
<organism evidence="3 4">
    <name type="scientific">Musa troglodytarum</name>
    <name type="common">fe'i banana</name>
    <dbReference type="NCBI Taxonomy" id="320322"/>
    <lineage>
        <taxon>Eukaryota</taxon>
        <taxon>Viridiplantae</taxon>
        <taxon>Streptophyta</taxon>
        <taxon>Embryophyta</taxon>
        <taxon>Tracheophyta</taxon>
        <taxon>Spermatophyta</taxon>
        <taxon>Magnoliopsida</taxon>
        <taxon>Liliopsida</taxon>
        <taxon>Zingiberales</taxon>
        <taxon>Musaceae</taxon>
        <taxon>Musa</taxon>
    </lineage>
</organism>
<evidence type="ECO:0000256" key="1">
    <source>
        <dbReference type="SAM" id="MobiDB-lite"/>
    </source>
</evidence>
<dbReference type="Proteomes" id="UP001055439">
    <property type="component" value="Chromosome 7"/>
</dbReference>
<feature type="region of interest" description="Disordered" evidence="1">
    <location>
        <begin position="225"/>
        <end position="247"/>
    </location>
</feature>
<keyword evidence="2" id="KW-0732">Signal</keyword>
<protein>
    <recommendedName>
        <fullName evidence="5">Formin-like protein 18</fullName>
    </recommendedName>
</protein>
<feature type="signal peptide" evidence="2">
    <location>
        <begin position="1"/>
        <end position="21"/>
    </location>
</feature>
<sequence length="550" mass="58330">MDPCPFVRVVVGNLALKVAVAAPPAGAGVHPSAAPCFAKIRLDKFPRQTVAVPLVPHDEPPATPTSDASVAARFHLSKDDLARIAGKPSFFASHGGCARLKVSVYTGRRGSTCGVSSGRLLGKVTMPLDLKGALAESGAGKPVAFHSGWVSLAKNKFRLAKGTSSSPSSSEAHLYLTVKAEPDPRFVFEFDGEPECSPQVFQVQGNMRQPVFTCKFSCRIAGDGKSSTRSVLSEPGSSRSWLPSFGSERERSVKERKGWSVTVHDLSGSPVALASMVTPFVPSSGTDRVSRSNPGAWLVLRPGEGTWKPWGRLEAWRERGGAGSGDGLGYRFELLTDAAMGPGVTLAESTLSAAKGGQFTIDLIEVSGTAVSRSVSPGCSPRVGGDLGFAPWPCSSYRGFVMSSTVSGERRSGRPTVEVGVQHVGCTEDAAAFVALGAAVDLSMDACRLFSHSLRKELSAPDSSQTEANLCADGDDGIVKWAPETSLWKRIKLSFLATGWTCKTMSALFLINLCNEKIKSKRDLHRQAAEETVAVPVPPSKRQDRGCGFF</sequence>
<dbReference type="OrthoDB" id="748166at2759"/>
<dbReference type="PANTHER" id="PTHR31317:SF3">
    <property type="entry name" value="OS07G0133500 PROTEIN"/>
    <property type="match status" value="1"/>
</dbReference>